<dbReference type="Proteomes" id="UP000887574">
    <property type="component" value="Unplaced"/>
</dbReference>
<dbReference type="AlphaFoldDB" id="A0A915DR04"/>
<sequence length="219" mass="25090">MTAASSTQVMSRNFFTFPDWASERRDCFALQQCRCEDVLRCLSALAFLPVNEVTLGFGEVVAALEGKIQDGSVDRNKVEDLRAHLQYFENTYVGRMDENDFLTDALFPVAVGMSSRLFSRKRQGPIMQWRAGIVHFIVRLKKKRNYVAVSDQECNSSSRSFARGSIGQGGNSERQIFKLVQDYSNANVLLHMQQQLDNTRNRIYIERQRNVKIFAVIQM</sequence>
<organism evidence="1 2">
    <name type="scientific">Ditylenchus dipsaci</name>
    <dbReference type="NCBI Taxonomy" id="166011"/>
    <lineage>
        <taxon>Eukaryota</taxon>
        <taxon>Metazoa</taxon>
        <taxon>Ecdysozoa</taxon>
        <taxon>Nematoda</taxon>
        <taxon>Chromadorea</taxon>
        <taxon>Rhabditida</taxon>
        <taxon>Tylenchina</taxon>
        <taxon>Tylenchomorpha</taxon>
        <taxon>Sphaerularioidea</taxon>
        <taxon>Anguinidae</taxon>
        <taxon>Anguininae</taxon>
        <taxon>Ditylenchus</taxon>
    </lineage>
</organism>
<proteinExistence type="predicted"/>
<keyword evidence="1" id="KW-1185">Reference proteome</keyword>
<evidence type="ECO:0000313" key="1">
    <source>
        <dbReference type="Proteomes" id="UP000887574"/>
    </source>
</evidence>
<dbReference type="WBParaSite" id="jg22206">
    <property type="protein sequence ID" value="jg22206"/>
    <property type="gene ID" value="jg22206"/>
</dbReference>
<protein>
    <submittedName>
        <fullName evidence="2">Uncharacterized protein</fullName>
    </submittedName>
</protein>
<evidence type="ECO:0000313" key="2">
    <source>
        <dbReference type="WBParaSite" id="jg22206"/>
    </source>
</evidence>
<accession>A0A915DR04</accession>
<reference evidence="2" key="1">
    <citation type="submission" date="2022-11" db="UniProtKB">
        <authorList>
            <consortium name="WormBaseParasite"/>
        </authorList>
    </citation>
    <scope>IDENTIFICATION</scope>
</reference>
<name>A0A915DR04_9BILA</name>